<dbReference type="EMBL" id="CP147403">
    <property type="protein sequence ID" value="WXB87212.1"/>
    <property type="molecule type" value="Genomic_DNA"/>
</dbReference>
<keyword evidence="5 7" id="KW-1133">Transmembrane helix</keyword>
<reference evidence="10 11" key="1">
    <citation type="submission" date="2024-02" db="EMBL/GenBank/DDBJ databases">
        <title>Seven novel Bacillus-like species.</title>
        <authorList>
            <person name="Liu G."/>
        </authorList>
    </citation>
    <scope>NUCLEOTIDE SEQUENCE [LARGE SCALE GENOMIC DNA]</scope>
    <source>
        <strain evidence="10 11">FJAT-53654</strain>
    </source>
</reference>
<dbReference type="PROSITE" id="PS00211">
    <property type="entry name" value="ABC_TRANSPORTER_1"/>
    <property type="match status" value="1"/>
</dbReference>
<dbReference type="Pfam" id="PF00005">
    <property type="entry name" value="ABC_tran"/>
    <property type="match status" value="1"/>
</dbReference>
<protein>
    <submittedName>
        <fullName evidence="10">ABC transporter ATP-binding protein</fullName>
    </submittedName>
</protein>
<dbReference type="InterPro" id="IPR039421">
    <property type="entry name" value="Type_1_exporter"/>
</dbReference>
<evidence type="ECO:0000256" key="4">
    <source>
        <dbReference type="ARBA" id="ARBA00022840"/>
    </source>
</evidence>
<dbReference type="CDD" id="cd03251">
    <property type="entry name" value="ABCC_MsbA"/>
    <property type="match status" value="1"/>
</dbReference>
<evidence type="ECO:0000256" key="2">
    <source>
        <dbReference type="ARBA" id="ARBA00022692"/>
    </source>
</evidence>
<dbReference type="Pfam" id="PF00664">
    <property type="entry name" value="ABC_membrane"/>
    <property type="match status" value="1"/>
</dbReference>
<dbReference type="InterPro" id="IPR003593">
    <property type="entry name" value="AAA+_ATPase"/>
</dbReference>
<feature type="domain" description="ABC transporter" evidence="8">
    <location>
        <begin position="339"/>
        <end position="574"/>
    </location>
</feature>
<dbReference type="InterPro" id="IPR036640">
    <property type="entry name" value="ABC1_TM_sf"/>
</dbReference>
<keyword evidence="2 7" id="KW-0812">Transmembrane</keyword>
<dbReference type="InterPro" id="IPR017871">
    <property type="entry name" value="ABC_transporter-like_CS"/>
</dbReference>
<dbReference type="PROSITE" id="PS50893">
    <property type="entry name" value="ABC_TRANSPORTER_2"/>
    <property type="match status" value="1"/>
</dbReference>
<feature type="transmembrane region" description="Helical" evidence="7">
    <location>
        <begin position="15"/>
        <end position="39"/>
    </location>
</feature>
<dbReference type="SMART" id="SM00382">
    <property type="entry name" value="AAA"/>
    <property type="match status" value="1"/>
</dbReference>
<accession>A0ABZ2MPL3</accession>
<dbReference type="CDD" id="cd18549">
    <property type="entry name" value="ABC_6TM_YwjA_like"/>
    <property type="match status" value="1"/>
</dbReference>
<name>A0ABZ2MPL3_9BACI</name>
<evidence type="ECO:0000313" key="11">
    <source>
        <dbReference type="Proteomes" id="UP001368328"/>
    </source>
</evidence>
<keyword evidence="4 10" id="KW-0067">ATP-binding</keyword>
<keyword evidence="11" id="KW-1185">Reference proteome</keyword>
<feature type="transmembrane region" description="Helical" evidence="7">
    <location>
        <begin position="164"/>
        <end position="184"/>
    </location>
</feature>
<evidence type="ECO:0000256" key="7">
    <source>
        <dbReference type="SAM" id="Phobius"/>
    </source>
</evidence>
<comment type="subcellular location">
    <subcellularLocation>
        <location evidence="1">Cell membrane</location>
        <topology evidence="1">Multi-pass membrane protein</topology>
    </subcellularLocation>
</comment>
<dbReference type="GO" id="GO:0005524">
    <property type="term" value="F:ATP binding"/>
    <property type="evidence" value="ECO:0007669"/>
    <property type="project" value="UniProtKB-KW"/>
</dbReference>
<feature type="transmembrane region" description="Helical" evidence="7">
    <location>
        <begin position="59"/>
        <end position="80"/>
    </location>
</feature>
<dbReference type="InterPro" id="IPR027417">
    <property type="entry name" value="P-loop_NTPase"/>
</dbReference>
<evidence type="ECO:0000256" key="1">
    <source>
        <dbReference type="ARBA" id="ARBA00004651"/>
    </source>
</evidence>
<dbReference type="SUPFAM" id="SSF90123">
    <property type="entry name" value="ABC transporter transmembrane region"/>
    <property type="match status" value="1"/>
</dbReference>
<dbReference type="PROSITE" id="PS50929">
    <property type="entry name" value="ABC_TM1F"/>
    <property type="match status" value="1"/>
</dbReference>
<evidence type="ECO:0000256" key="3">
    <source>
        <dbReference type="ARBA" id="ARBA00022741"/>
    </source>
</evidence>
<dbReference type="PANTHER" id="PTHR43394:SF1">
    <property type="entry name" value="ATP-BINDING CASSETTE SUB-FAMILY B MEMBER 10, MITOCHONDRIAL"/>
    <property type="match status" value="1"/>
</dbReference>
<evidence type="ECO:0000256" key="5">
    <source>
        <dbReference type="ARBA" id="ARBA00022989"/>
    </source>
</evidence>
<evidence type="ECO:0000259" key="9">
    <source>
        <dbReference type="PROSITE" id="PS50929"/>
    </source>
</evidence>
<feature type="transmembrane region" description="Helical" evidence="7">
    <location>
        <begin position="245"/>
        <end position="270"/>
    </location>
</feature>
<dbReference type="SUPFAM" id="SSF52540">
    <property type="entry name" value="P-loop containing nucleoside triphosphate hydrolases"/>
    <property type="match status" value="1"/>
</dbReference>
<gene>
    <name evidence="10" type="ORF">WCV66_18505</name>
</gene>
<dbReference type="RefSeq" id="WP_338786457.1">
    <property type="nucleotide sequence ID" value="NZ_CP147403.1"/>
</dbReference>
<dbReference type="InterPro" id="IPR003439">
    <property type="entry name" value="ABC_transporter-like_ATP-bd"/>
</dbReference>
<feature type="domain" description="ABC transmembrane type-1" evidence="9">
    <location>
        <begin position="22"/>
        <end position="305"/>
    </location>
</feature>
<keyword evidence="6 7" id="KW-0472">Membrane</keyword>
<dbReference type="Proteomes" id="UP001368328">
    <property type="component" value="Chromosome"/>
</dbReference>
<proteinExistence type="predicted"/>
<dbReference type="PANTHER" id="PTHR43394">
    <property type="entry name" value="ATP-DEPENDENT PERMEASE MDL1, MITOCHONDRIAL"/>
    <property type="match status" value="1"/>
</dbReference>
<dbReference type="Gene3D" id="1.20.1560.10">
    <property type="entry name" value="ABC transporter type 1, transmembrane domain"/>
    <property type="match status" value="2"/>
</dbReference>
<evidence type="ECO:0000259" key="8">
    <source>
        <dbReference type="PROSITE" id="PS50893"/>
    </source>
</evidence>
<organism evidence="10 11">
    <name type="scientific">Metabacillus rhizosphaerae</name>
    <dbReference type="NCBI Taxonomy" id="3117747"/>
    <lineage>
        <taxon>Bacteria</taxon>
        <taxon>Bacillati</taxon>
        <taxon>Bacillota</taxon>
        <taxon>Bacilli</taxon>
        <taxon>Bacillales</taxon>
        <taxon>Bacillaceae</taxon>
        <taxon>Metabacillus</taxon>
    </lineage>
</organism>
<evidence type="ECO:0000313" key="10">
    <source>
        <dbReference type="EMBL" id="WXB87212.1"/>
    </source>
</evidence>
<evidence type="ECO:0000256" key="6">
    <source>
        <dbReference type="ARBA" id="ARBA00023136"/>
    </source>
</evidence>
<dbReference type="InterPro" id="IPR011527">
    <property type="entry name" value="ABC1_TM_dom"/>
</dbReference>
<sequence length="580" mass="65504">MHFPLKKFFSYYKPYLTLFLSILVCAFIVSAVTLVFPLLVRYITKDVLAGDMSTALSKVYWIGGLMLVLVAIQNIGNFFVDYKGHEVGARMESDMRSELFEHMQKLSFSFYDKEKTGQLMSRITNDLLLLSELYHHGPEDYVKYLVRFIGAFVILFFINAPLTIAVFCFLPFLSVFVLYFNKLLNKALKRNKERIGDINAQVEDSLSGIRVVKSFANEFVEIEKFNRENNRFLESRKKTYKAEAYFFNGVETFIQLITITVIIFGSALIAGNTLDLADLITFLLYINFMIEPIQRLTHMSMQFQEGITGFQRFMEIINLKPAIENKANAITLNDVHGEIEFKQASFRYEEHLDNVLVNLSLRIQPGEYVALVGPSGAGKTTLCSLIPRFYDVTEGDVLLDGINVCDIDLQSLRKTIGVVQQDVYLFTGTVKENIRYGNPAANDEEIIAAAKHANAHDFIMNLPNGYNSEIGQRGVKLSGGQKQRLSIARVFLKNPSVLIFDEATSALDNESESIVKESLESLAKGRTTIVIAHRLSTIRNAERIIVLTEGGIVEQGTHSALLAHDGAYAHLYSKQFELQV</sequence>
<keyword evidence="3" id="KW-0547">Nucleotide-binding</keyword>
<dbReference type="Gene3D" id="3.40.50.300">
    <property type="entry name" value="P-loop containing nucleotide triphosphate hydrolases"/>
    <property type="match status" value="1"/>
</dbReference>